<evidence type="ECO:0000256" key="5">
    <source>
        <dbReference type="ARBA" id="ARBA00022833"/>
    </source>
</evidence>
<evidence type="ECO:0000256" key="2">
    <source>
        <dbReference type="ARBA" id="ARBA00022679"/>
    </source>
</evidence>
<evidence type="ECO:0000313" key="8">
    <source>
        <dbReference type="EMBL" id="KNC78772.1"/>
    </source>
</evidence>
<dbReference type="PANTHER" id="PTHR43530:SF1">
    <property type="entry name" value="QUEUINE TRNA-RIBOSYLTRANSFERASE CATALYTIC SUBUNIT 1"/>
    <property type="match status" value="1"/>
</dbReference>
<comment type="function">
    <text evidence="6">Catalytic subunit of the queuine tRNA-ribosyltransferase (TGT) that catalyzes the base-exchange of a guanine (G) residue with queuine (Q) at position 34 (anticodon wobble position) in tRNAs with GU(N) anticodons (tRNA-Asp, -Asn, -His and -Tyr), resulting in the hypermodified nucleoside queuosine (7-(((4,5-cis-dihydroxy-2-cyclopenten-1-yl)amino)methyl)-7-deazaguanosine). Catalysis occurs through a double-displacement mechanism. The nucleophile active site attacks the C1' of nucleotide 34 to detach the guanine base from the RNA, forming a covalent enzyme-RNA intermediate. The proton acceptor active site deprotonates the incoming queuine, allowing a nucleophilic attack on the C1' of the ribose to form the product.</text>
</comment>
<evidence type="ECO:0000256" key="6">
    <source>
        <dbReference type="HAMAP-Rule" id="MF_03218"/>
    </source>
</evidence>
<gene>
    <name evidence="8" type="ORF">SARC_08813</name>
</gene>
<keyword evidence="1 6" id="KW-0328">Glycosyltransferase</keyword>
<proteinExistence type="inferred from homology"/>
<feature type="active site" description="Proton acceptor" evidence="6">
    <location>
        <position position="100"/>
    </location>
</feature>
<feature type="binding site" evidence="6">
    <location>
        <position position="342"/>
    </location>
    <ligand>
        <name>Zn(2+)</name>
        <dbReference type="ChEBI" id="CHEBI:29105"/>
    </ligand>
</feature>
<feature type="binding site" evidence="6">
    <location>
        <position position="197"/>
    </location>
    <ligand>
        <name>substrate</name>
    </ligand>
</feature>
<comment type="catalytic activity">
    <reaction evidence="6">
        <text>guanosine(34) in tRNA + queuine = queuosine(34) in tRNA + guanine</text>
        <dbReference type="Rhea" id="RHEA:16633"/>
        <dbReference type="Rhea" id="RHEA-COMP:10341"/>
        <dbReference type="Rhea" id="RHEA-COMP:18571"/>
        <dbReference type="ChEBI" id="CHEBI:16235"/>
        <dbReference type="ChEBI" id="CHEBI:17433"/>
        <dbReference type="ChEBI" id="CHEBI:74269"/>
        <dbReference type="ChEBI" id="CHEBI:194431"/>
        <dbReference type="EC" id="2.4.2.64"/>
    </reaction>
</comment>
<evidence type="ECO:0000259" key="7">
    <source>
        <dbReference type="Pfam" id="PF01702"/>
    </source>
</evidence>
<keyword evidence="5 6" id="KW-0862">Zinc</keyword>
<comment type="subunit">
    <text evidence="6">Heterodimer of a catalytic subunit and an accessory subunit.</text>
</comment>
<evidence type="ECO:0000256" key="1">
    <source>
        <dbReference type="ARBA" id="ARBA00022676"/>
    </source>
</evidence>
<evidence type="ECO:0000256" key="3">
    <source>
        <dbReference type="ARBA" id="ARBA00022694"/>
    </source>
</evidence>
<dbReference type="PANTHER" id="PTHR43530">
    <property type="entry name" value="QUEUINE TRNA-RIBOSYLTRANSFERASE CATALYTIC SUBUNIT 1"/>
    <property type="match status" value="1"/>
</dbReference>
<dbReference type="EMBL" id="KQ242427">
    <property type="protein sequence ID" value="KNC78772.1"/>
    <property type="molecule type" value="Genomic_DNA"/>
</dbReference>
<dbReference type="InterPro" id="IPR036511">
    <property type="entry name" value="TGT-like_sf"/>
</dbReference>
<feature type="binding site" evidence="6">
    <location>
        <position position="314"/>
    </location>
    <ligand>
        <name>Zn(2+)</name>
        <dbReference type="ChEBI" id="CHEBI:29105"/>
    </ligand>
</feature>
<name>A0A0L0FPP2_9EUKA</name>
<feature type="binding site" evidence="6">
    <location>
        <begin position="100"/>
        <end position="104"/>
    </location>
    <ligand>
        <name>substrate</name>
    </ligand>
</feature>
<reference evidence="8 9" key="1">
    <citation type="submission" date="2011-02" db="EMBL/GenBank/DDBJ databases">
        <title>The Genome Sequence of Sphaeroforma arctica JP610.</title>
        <authorList>
            <consortium name="The Broad Institute Genome Sequencing Platform"/>
            <person name="Russ C."/>
            <person name="Cuomo C."/>
            <person name="Young S.K."/>
            <person name="Zeng Q."/>
            <person name="Gargeya S."/>
            <person name="Alvarado L."/>
            <person name="Berlin A."/>
            <person name="Chapman S.B."/>
            <person name="Chen Z."/>
            <person name="Freedman E."/>
            <person name="Gellesch M."/>
            <person name="Goldberg J."/>
            <person name="Griggs A."/>
            <person name="Gujja S."/>
            <person name="Heilman E."/>
            <person name="Heiman D."/>
            <person name="Howarth C."/>
            <person name="Mehta T."/>
            <person name="Neiman D."/>
            <person name="Pearson M."/>
            <person name="Roberts A."/>
            <person name="Saif S."/>
            <person name="Shea T."/>
            <person name="Shenoy N."/>
            <person name="Sisk P."/>
            <person name="Stolte C."/>
            <person name="Sykes S."/>
            <person name="White J."/>
            <person name="Yandava C."/>
            <person name="Burger G."/>
            <person name="Gray M.W."/>
            <person name="Holland P.W.H."/>
            <person name="King N."/>
            <person name="Lang F.B.F."/>
            <person name="Roger A.J."/>
            <person name="Ruiz-Trillo I."/>
            <person name="Haas B."/>
            <person name="Nusbaum C."/>
            <person name="Birren B."/>
        </authorList>
    </citation>
    <scope>NUCLEOTIDE SEQUENCE [LARGE SCALE GENOMIC DNA]</scope>
    <source>
        <strain evidence="8 9">JP610</strain>
    </source>
</reference>
<comment type="similarity">
    <text evidence="6">Belongs to the queuine tRNA-ribosyltransferase family.</text>
</comment>
<keyword evidence="6" id="KW-0963">Cytoplasm</keyword>
<evidence type="ECO:0000256" key="4">
    <source>
        <dbReference type="ARBA" id="ARBA00022723"/>
    </source>
</evidence>
<feature type="region of interest" description="RNA binding; important for wobble base 34 recognition" evidence="6">
    <location>
        <begin position="279"/>
        <end position="283"/>
    </location>
</feature>
<dbReference type="InterPro" id="IPR004803">
    <property type="entry name" value="TGT"/>
</dbReference>
<feature type="binding site" evidence="6">
    <location>
        <position position="154"/>
    </location>
    <ligand>
        <name>substrate</name>
    </ligand>
</feature>
<keyword evidence="3 6" id="KW-0819">tRNA processing</keyword>
<dbReference type="NCBIfam" id="TIGR00430">
    <property type="entry name" value="Q_tRNA_tgt"/>
    <property type="match status" value="1"/>
</dbReference>
<feature type="region of interest" description="RNA binding" evidence="6">
    <location>
        <begin position="255"/>
        <end position="261"/>
    </location>
</feature>
<dbReference type="InterPro" id="IPR002616">
    <property type="entry name" value="tRNA_ribo_trans-like"/>
</dbReference>
<dbReference type="GO" id="GO:0046872">
    <property type="term" value="F:metal ion binding"/>
    <property type="evidence" value="ECO:0007669"/>
    <property type="project" value="UniProtKB-KW"/>
</dbReference>
<dbReference type="SUPFAM" id="SSF51713">
    <property type="entry name" value="tRNA-guanine transglycosylase"/>
    <property type="match status" value="1"/>
</dbReference>
<keyword evidence="4 6" id="KW-0479">Metal-binding</keyword>
<feature type="domain" description="tRNA-guanine(15) transglycosylase-like" evidence="7">
    <location>
        <begin position="21"/>
        <end position="374"/>
    </location>
</feature>
<feature type="active site" description="Nucleophile" evidence="6">
    <location>
        <position position="274"/>
    </location>
</feature>
<dbReference type="Pfam" id="PF01702">
    <property type="entry name" value="TGT"/>
    <property type="match status" value="1"/>
</dbReference>
<dbReference type="AlphaFoldDB" id="A0A0L0FPP2"/>
<dbReference type="Gene3D" id="3.20.20.105">
    <property type="entry name" value="Queuine tRNA-ribosyltransferase-like"/>
    <property type="match status" value="1"/>
</dbReference>
<dbReference type="GO" id="GO:0005829">
    <property type="term" value="C:cytosol"/>
    <property type="evidence" value="ECO:0007669"/>
    <property type="project" value="TreeGrafter"/>
</dbReference>
<feature type="binding site" evidence="6">
    <location>
        <position position="312"/>
    </location>
    <ligand>
        <name>Zn(2+)</name>
        <dbReference type="ChEBI" id="CHEBI:29105"/>
    </ligand>
</feature>
<dbReference type="GeneID" id="25909317"/>
<dbReference type="RefSeq" id="XP_014152674.1">
    <property type="nucleotide sequence ID" value="XM_014297199.1"/>
</dbReference>
<protein>
    <recommendedName>
        <fullName evidence="6">Queuine tRNA-ribosyltransferase catalytic subunit 1</fullName>
        <ecNumber evidence="6">2.4.2.64</ecNumber>
    </recommendedName>
    <alternativeName>
        <fullName evidence="6">Guanine insertion enzyme</fullName>
    </alternativeName>
    <alternativeName>
        <fullName evidence="6">tRNA-guanine transglycosylase</fullName>
    </alternativeName>
</protein>
<dbReference type="STRING" id="667725.A0A0L0FPP2"/>
<accession>A0A0L0FPP2</accession>
<keyword evidence="2 6" id="KW-0808">Transferase</keyword>
<feature type="binding site" evidence="6">
    <location>
        <position position="317"/>
    </location>
    <ligand>
        <name>Zn(2+)</name>
        <dbReference type="ChEBI" id="CHEBI:29105"/>
    </ligand>
</feature>
<evidence type="ECO:0000313" key="9">
    <source>
        <dbReference type="Proteomes" id="UP000054560"/>
    </source>
</evidence>
<dbReference type="GO" id="GO:0006400">
    <property type="term" value="P:tRNA modification"/>
    <property type="evidence" value="ECO:0007669"/>
    <property type="project" value="InterPro"/>
</dbReference>
<dbReference type="GO" id="GO:0008479">
    <property type="term" value="F:tRNA-guanosine(34) queuine transglycosylase activity"/>
    <property type="evidence" value="ECO:0007669"/>
    <property type="project" value="UniProtKB-UniRule"/>
</dbReference>
<dbReference type="EC" id="2.4.2.64" evidence="6"/>
<dbReference type="HAMAP" id="MF_00168">
    <property type="entry name" value="Q_tRNA_Tgt"/>
    <property type="match status" value="1"/>
</dbReference>
<dbReference type="eggNOG" id="KOG3908">
    <property type="taxonomic scope" value="Eukaryota"/>
</dbReference>
<feature type="binding site" evidence="6">
    <location>
        <position position="224"/>
    </location>
    <ligand>
        <name>substrate</name>
    </ligand>
</feature>
<comment type="cofactor">
    <cofactor evidence="6">
        <name>Zn(2+)</name>
        <dbReference type="ChEBI" id="CHEBI:29105"/>
    </cofactor>
</comment>
<sequence length="400" mass="44552">MTAQATHPALQFNIKAKCSTTKARCADLVLPHSVVETPVFMPVGTQGTMKGITFKQLEELGCQICLANTYHLGHRPGPELLEEVGGLHNFMKWPRSLLTDSGGFQMVSLLSLAEITEVGVKFQSPHDGSSLMLTPEKSIELQNTIGSDIMMQLDDVVHVLTTGPRVEEAMYRSIRWLDRCISAHKNPTTQNLYAIIQGALDLDLRTKCIDEMVKRDLPGYAIGGLSGGEEKDAFCKVVSHCTDLLPDGRPRYCMGVGYAVDLVVCVALGVDQFDCVYPTRTARFGTALVKSGTMSLKQRVYENDLRPIDEDCPCSTCKNYTRSYLHQIVTKETVACHLVTIHNIAYQLTLMKTLRESIMEDRFPGFVRNFFADMYPDGKYPAWCIEALQSVNLDLTQQPQ</sequence>
<dbReference type="Proteomes" id="UP000054560">
    <property type="component" value="Unassembled WGS sequence"/>
</dbReference>
<organism evidence="8 9">
    <name type="scientific">Sphaeroforma arctica JP610</name>
    <dbReference type="NCBI Taxonomy" id="667725"/>
    <lineage>
        <taxon>Eukaryota</taxon>
        <taxon>Ichthyosporea</taxon>
        <taxon>Ichthyophonida</taxon>
        <taxon>Sphaeroforma</taxon>
    </lineage>
</organism>
<dbReference type="OrthoDB" id="10249838at2759"/>
<keyword evidence="9" id="KW-1185">Reference proteome</keyword>
<comment type="subcellular location">
    <subcellularLocation>
        <location evidence="6">Cytoplasm</location>
    </subcellularLocation>
</comment>
<dbReference type="NCBIfam" id="TIGR00449">
    <property type="entry name" value="tgt_general"/>
    <property type="match status" value="1"/>
</dbReference>